<dbReference type="EMBL" id="RSCE01000013">
    <property type="protein sequence ID" value="RSH78265.1"/>
    <property type="molecule type" value="Genomic_DNA"/>
</dbReference>
<feature type="domain" description="FYVE-type" evidence="6">
    <location>
        <begin position="351"/>
        <end position="382"/>
    </location>
</feature>
<protein>
    <submittedName>
        <fullName evidence="7">Carboxypeptidase Y-deficient</fullName>
    </submittedName>
</protein>
<evidence type="ECO:0000313" key="8">
    <source>
        <dbReference type="Proteomes" id="UP000279236"/>
    </source>
</evidence>
<dbReference type="InterPro" id="IPR000306">
    <property type="entry name" value="Znf_FYVE"/>
</dbReference>
<dbReference type="PANTHER" id="PTHR23164:SF30">
    <property type="entry name" value="EARLY ENDOSOME ANTIGEN 1"/>
    <property type="match status" value="1"/>
</dbReference>
<evidence type="ECO:0000256" key="2">
    <source>
        <dbReference type="ARBA" id="ARBA00022771"/>
    </source>
</evidence>
<dbReference type="Proteomes" id="UP000279236">
    <property type="component" value="Unassembled WGS sequence"/>
</dbReference>
<dbReference type="STRING" id="105984.A0A427XH93"/>
<feature type="compositionally biased region" description="Low complexity" evidence="5">
    <location>
        <begin position="48"/>
        <end position="77"/>
    </location>
</feature>
<keyword evidence="1" id="KW-0479">Metal-binding</keyword>
<keyword evidence="3" id="KW-0862">Zinc</keyword>
<feature type="region of interest" description="Disordered" evidence="5">
    <location>
        <begin position="1"/>
        <end position="113"/>
    </location>
</feature>
<comment type="caution">
    <text evidence="7">The sequence shown here is derived from an EMBL/GenBank/DDBJ whole genome shotgun (WGS) entry which is preliminary data.</text>
</comment>
<dbReference type="RefSeq" id="XP_028473412.1">
    <property type="nucleotide sequence ID" value="XM_028618456.1"/>
</dbReference>
<proteinExistence type="predicted"/>
<evidence type="ECO:0000256" key="5">
    <source>
        <dbReference type="SAM" id="MobiDB-lite"/>
    </source>
</evidence>
<gene>
    <name evidence="7" type="primary">PEP7</name>
    <name evidence="7" type="ORF">EHS24_002730</name>
</gene>
<accession>A0A427XH93</accession>
<dbReference type="PROSITE" id="PS50178">
    <property type="entry name" value="ZF_FYVE"/>
    <property type="match status" value="1"/>
</dbReference>
<evidence type="ECO:0000313" key="7">
    <source>
        <dbReference type="EMBL" id="RSH78265.1"/>
    </source>
</evidence>
<dbReference type="InterPro" id="IPR017455">
    <property type="entry name" value="Znf_FYVE-rel"/>
</dbReference>
<dbReference type="OrthoDB" id="166134at2759"/>
<dbReference type="SUPFAM" id="SSF57903">
    <property type="entry name" value="FYVE/PHD zinc finger"/>
    <property type="match status" value="1"/>
</dbReference>
<keyword evidence="8" id="KW-1185">Reference proteome</keyword>
<evidence type="ECO:0000256" key="4">
    <source>
        <dbReference type="PROSITE-ProRule" id="PRU00091"/>
    </source>
</evidence>
<dbReference type="GO" id="GO:0008270">
    <property type="term" value="F:zinc ion binding"/>
    <property type="evidence" value="ECO:0007669"/>
    <property type="project" value="UniProtKB-KW"/>
</dbReference>
<organism evidence="7 8">
    <name type="scientific">Apiotrichum porosum</name>
    <dbReference type="NCBI Taxonomy" id="105984"/>
    <lineage>
        <taxon>Eukaryota</taxon>
        <taxon>Fungi</taxon>
        <taxon>Dikarya</taxon>
        <taxon>Basidiomycota</taxon>
        <taxon>Agaricomycotina</taxon>
        <taxon>Tremellomycetes</taxon>
        <taxon>Trichosporonales</taxon>
        <taxon>Trichosporonaceae</taxon>
        <taxon>Apiotrichum</taxon>
    </lineage>
</organism>
<dbReference type="Gene3D" id="4.10.860.20">
    <property type="entry name" value="Rabenosyn, Rab binding domain"/>
    <property type="match status" value="1"/>
</dbReference>
<dbReference type="Pfam" id="PF11464">
    <property type="entry name" value="Rbsn"/>
    <property type="match status" value="1"/>
</dbReference>
<keyword evidence="7" id="KW-0378">Hydrolase</keyword>
<dbReference type="SMART" id="SM00064">
    <property type="entry name" value="FYVE"/>
    <property type="match status" value="1"/>
</dbReference>
<keyword evidence="7" id="KW-0645">Protease</keyword>
<feature type="compositionally biased region" description="Low complexity" evidence="5">
    <location>
        <begin position="170"/>
        <end position="200"/>
    </location>
</feature>
<dbReference type="GO" id="GO:0004180">
    <property type="term" value="F:carboxypeptidase activity"/>
    <property type="evidence" value="ECO:0007669"/>
    <property type="project" value="UniProtKB-KW"/>
</dbReference>
<dbReference type="GeneID" id="39587273"/>
<dbReference type="PANTHER" id="PTHR23164">
    <property type="entry name" value="EARLY ENDOSOME ANTIGEN 1"/>
    <property type="match status" value="1"/>
</dbReference>
<feature type="compositionally biased region" description="Low complexity" evidence="5">
    <location>
        <begin position="11"/>
        <end position="29"/>
    </location>
</feature>
<dbReference type="Gene3D" id="3.30.40.10">
    <property type="entry name" value="Zinc/RING finger domain, C3HC4 (zinc finger)"/>
    <property type="match status" value="1"/>
</dbReference>
<dbReference type="CDD" id="cd15737">
    <property type="entry name" value="FYVE2_Vac1p_like"/>
    <property type="match status" value="1"/>
</dbReference>
<evidence type="ECO:0000259" key="6">
    <source>
        <dbReference type="PROSITE" id="PS50178"/>
    </source>
</evidence>
<keyword evidence="7" id="KW-0121">Carboxypeptidase</keyword>
<dbReference type="InterPro" id="IPR011011">
    <property type="entry name" value="Znf_FYVE_PHD"/>
</dbReference>
<dbReference type="InterPro" id="IPR013083">
    <property type="entry name" value="Znf_RING/FYVE/PHD"/>
</dbReference>
<feature type="region of interest" description="Disordered" evidence="5">
    <location>
        <begin position="158"/>
        <end position="206"/>
    </location>
</feature>
<evidence type="ECO:0000256" key="1">
    <source>
        <dbReference type="ARBA" id="ARBA00022723"/>
    </source>
</evidence>
<keyword evidence="2 4" id="KW-0863">Zinc-finger</keyword>
<name>A0A427XH93_9TREE</name>
<dbReference type="InterPro" id="IPR036531">
    <property type="entry name" value="Rbsn_Rab-bd_sf"/>
</dbReference>
<dbReference type="SUPFAM" id="SSF140125">
    <property type="entry name" value="Rabenosyn-5 Rab-binding domain-like"/>
    <property type="match status" value="1"/>
</dbReference>
<dbReference type="Pfam" id="PF01363">
    <property type="entry name" value="FYVE"/>
    <property type="match status" value="1"/>
</dbReference>
<dbReference type="InterPro" id="IPR021565">
    <property type="entry name" value="Rbsn_Rab-bd"/>
</dbReference>
<feature type="compositionally biased region" description="Low complexity" evidence="5">
    <location>
        <begin position="85"/>
        <end position="101"/>
    </location>
</feature>
<reference evidence="7 8" key="1">
    <citation type="submission" date="2018-11" db="EMBL/GenBank/DDBJ databases">
        <title>Genome sequence of Apiotrichum porosum DSM 27194.</title>
        <authorList>
            <person name="Aliyu H."/>
            <person name="Gorte O."/>
            <person name="Ochsenreither K."/>
        </authorList>
    </citation>
    <scope>NUCLEOTIDE SEQUENCE [LARGE SCALE GENOMIC DNA]</scope>
    <source>
        <strain evidence="7 8">DSM 27194</strain>
    </source>
</reference>
<evidence type="ECO:0000256" key="3">
    <source>
        <dbReference type="ARBA" id="ARBA00022833"/>
    </source>
</evidence>
<sequence length="727" mass="76808">MAAAGSSTPPRRAFGSGASAASNSTTNAARRTDSAASVAKQRPESITSFAQVVAAAQQQQSSLPLPKSSSSGTLSAPQPNHPPHSALGSSPGSVSSVAFVGGRERSTSNSSTGAIAVERASQWLSALAPRGEGRGREFLTSTLSGVATVASTGTFHRTAQHSATLPPPTSSSSSSSTPRPTSPSALSTTSTGTATGPAPRRGSHHRANSLGAVGALATSPALSAAGTGRVRAAGMPYKIGFQPSGVRSDRTAEFMMERRTLSIERDKEEGRLGRRWAKLVDLHFNPNFQTPIGAAAAGLTRSPSSSNSLTGALDSFNPKEVWKGLKMATGPNPEEARKRATEQGIVKWEDDADVKKCRICQASFSLSTRKHHCRLCGRIVCSLPPTPPALLAVQMQLFAPADAGAAHDLHTLPVTAAQAALPPGTRREKCSLLLVADWKTGRGEEVDEGFVGWMTLEGADEKGDPAIRNAKKRAAAAHARRASRDSNKVLIESRASTPLPQQPLEVPVHGVRCCRECWTVVSRKHKIAERSRTTPFTRLYVALRAIQSEIDSVLPEFEEQLAAHQQSGKEDAEPDDDLLDAHKHLVALLGQYDVVAKRIANLPCAEGGSQGQVQAALARSAATVLARAMASIQELPKLQRRAAAARQKNMVVIESSMSDVLKAGGVREDEAEDVAQALQPLLEQQAQLESFIAEANAQRKYDDSRSLAAALSEIEAEIARLTASALK</sequence>
<dbReference type="AlphaFoldDB" id="A0A427XH93"/>